<name>A0AB32W4V4_THECC</name>
<reference evidence="3" key="2">
    <citation type="submission" date="2025-08" db="UniProtKB">
        <authorList>
            <consortium name="RefSeq"/>
        </authorList>
    </citation>
    <scope>IDENTIFICATION</scope>
</reference>
<evidence type="ECO:0000313" key="3">
    <source>
        <dbReference type="RefSeq" id="XP_017972719.1"/>
    </source>
</evidence>
<evidence type="ECO:0000313" key="2">
    <source>
        <dbReference type="Proteomes" id="UP000694886"/>
    </source>
</evidence>
<evidence type="ECO:0000256" key="1">
    <source>
        <dbReference type="SAM" id="MobiDB-lite"/>
    </source>
</evidence>
<dbReference type="GeneID" id="108661215"/>
<dbReference type="Gramene" id="Tc03v2_t005610.1">
    <property type="protein sequence ID" value="Tc03v2_p005610.1"/>
    <property type="gene ID" value="Tc03v2_g005610"/>
</dbReference>
<dbReference type="KEGG" id="tcc:108661215"/>
<gene>
    <name evidence="3" type="primary">LOC108661215</name>
</gene>
<protein>
    <submittedName>
        <fullName evidence="3">Uncharacterized protein LOC108661215</fullName>
    </submittedName>
</protein>
<feature type="region of interest" description="Disordered" evidence="1">
    <location>
        <begin position="88"/>
        <end position="115"/>
    </location>
</feature>
<accession>A0AB32W4V4</accession>
<feature type="compositionally biased region" description="Polar residues" evidence="1">
    <location>
        <begin position="104"/>
        <end position="115"/>
    </location>
</feature>
<proteinExistence type="predicted"/>
<dbReference type="RefSeq" id="XP_017972719.1">
    <property type="nucleotide sequence ID" value="XM_018117230.1"/>
</dbReference>
<dbReference type="AlphaFoldDB" id="A0AB32W4V4"/>
<organism evidence="2 3">
    <name type="scientific">Theobroma cacao</name>
    <name type="common">Cacao</name>
    <name type="synonym">Cocoa</name>
    <dbReference type="NCBI Taxonomy" id="3641"/>
    <lineage>
        <taxon>Eukaryota</taxon>
        <taxon>Viridiplantae</taxon>
        <taxon>Streptophyta</taxon>
        <taxon>Embryophyta</taxon>
        <taxon>Tracheophyta</taxon>
        <taxon>Spermatophyta</taxon>
        <taxon>Magnoliopsida</taxon>
        <taxon>eudicotyledons</taxon>
        <taxon>Gunneridae</taxon>
        <taxon>Pentapetalae</taxon>
        <taxon>rosids</taxon>
        <taxon>malvids</taxon>
        <taxon>Malvales</taxon>
        <taxon>Malvaceae</taxon>
        <taxon>Byttnerioideae</taxon>
        <taxon>Theobroma</taxon>
    </lineage>
</organism>
<feature type="compositionally biased region" description="Basic and acidic residues" evidence="1">
    <location>
        <begin position="154"/>
        <end position="163"/>
    </location>
</feature>
<sequence length="181" mass="19797">MDLVKTRDQAIHYGSLVKMGYVLDGERFIKTSKIGPRKEHSLPTQSEGASSRFSNEVIFNLLMRIDGKLTDQGEKLQKVEEKITELENKLKEKESMPSEPVAADNSTTSSTTLAQQGAIGLAKSAEKFAPHVGSSGIHAEGSTYKSASLVLQFEDSHRGDDQPAKTPYLEPQSKNDSEQGT</sequence>
<feature type="region of interest" description="Disordered" evidence="1">
    <location>
        <begin position="152"/>
        <end position="181"/>
    </location>
</feature>
<reference evidence="2" key="1">
    <citation type="journal article" date="1997" name="Nucleic Acids Res.">
        <title>tRNAscan-SE: a program for improved detection of transfer RNA genes in genomic sequence.</title>
        <authorList>
            <person name="Lowe T.M."/>
            <person name="Eddy S.R."/>
        </authorList>
    </citation>
    <scope>NUCLEOTIDE SEQUENCE [LARGE SCALE GENOMIC DNA]</scope>
    <source>
        <strain evidence="2">r\B97-61/B2</strain>
    </source>
</reference>
<dbReference type="Proteomes" id="UP000694886">
    <property type="component" value="Chromosome 3"/>
</dbReference>